<dbReference type="GeneID" id="36542120"/>
<dbReference type="Proteomes" id="UP000234254">
    <property type="component" value="Unassembled WGS sequence"/>
</dbReference>
<keyword evidence="3" id="KW-1185">Reference proteome</keyword>
<accession>A0A2I1CVI9</accession>
<name>A0A2I1CVI9_ASPC2</name>
<dbReference type="VEuPathDB" id="FungiDB:P168DRAFT_258337"/>
<evidence type="ECO:0008006" key="4">
    <source>
        <dbReference type="Google" id="ProtNLM"/>
    </source>
</evidence>
<dbReference type="OrthoDB" id="10004862at2759"/>
<evidence type="ECO:0000256" key="1">
    <source>
        <dbReference type="ARBA" id="ARBA00023002"/>
    </source>
</evidence>
<dbReference type="GO" id="GO:0016491">
    <property type="term" value="F:oxidoreductase activity"/>
    <property type="evidence" value="ECO:0007669"/>
    <property type="project" value="UniProtKB-KW"/>
</dbReference>
<protein>
    <recommendedName>
        <fullName evidence="4">HypA-like protein</fullName>
    </recommendedName>
</protein>
<comment type="caution">
    <text evidence="2">The sequence shown here is derived from an EMBL/GenBank/DDBJ whole genome shotgun (WGS) entry which is preliminary data.</text>
</comment>
<dbReference type="PANTHER" id="PTHR35870">
    <property type="entry name" value="PROTEIN, PUTATIVE (AFU_ORTHOLOGUE AFUA_5G03330)-RELATED"/>
    <property type="match status" value="1"/>
</dbReference>
<dbReference type="Pfam" id="PF14027">
    <property type="entry name" value="Questin_oxidase"/>
    <property type="match status" value="1"/>
</dbReference>
<evidence type="ECO:0000313" key="2">
    <source>
        <dbReference type="EMBL" id="PKY01639.1"/>
    </source>
</evidence>
<dbReference type="AlphaFoldDB" id="A0A2I1CVI9"/>
<keyword evidence="1" id="KW-0560">Oxidoreductase</keyword>
<dbReference type="EMBL" id="MSFM01000011">
    <property type="protein sequence ID" value="PKY01639.1"/>
    <property type="molecule type" value="Genomic_DNA"/>
</dbReference>
<gene>
    <name evidence="2" type="ORF">P168DRAFT_258337</name>
</gene>
<dbReference type="RefSeq" id="XP_024690233.1">
    <property type="nucleotide sequence ID" value="XM_024834596.1"/>
</dbReference>
<proteinExistence type="predicted"/>
<sequence>MTFANISLPTNPRPTGIFEVRPFSAESAAKTAELIKTNNERYHLLIHNAGVHNHILHHLLALYSMGATPAQLEKAFLRGTISQKPAAMPNSQRVHNFKDPSQFQACVGKGKYYNDYCAFFQEEVERNGMAQTAKEYIFKGDELGEEMFRRFFGGYLHAPIHLGYAIEFDQPLIAAEAFALTSVHSSSYGETLHMIEQAVQSATPSSGRSLIDIQQDIYSNQNIRNAMDYDDLDKLHQSVVPNAKDDVVRLVGQWRVHPDELEIRVAELLNTFTYLTASAQRPNKQIRFDFFLMHAITSSSFAPVLARTSWIPKPTRARILEWLGRAALLIYIESGAPLPRPEEIARYKPLHPSGWSELFYRACEYEDDGHLIKLIRGIRTAAALAGPYAERREFPLKEEGEFLVIAHMAMDGAEKFQTESVEQEVDQVNESSIMGQILPRDIMRVVARWPRHVGYDEAWYHVPEREGLRSKARI</sequence>
<organism evidence="2 3">
    <name type="scientific">Aspergillus campestris (strain IBT 28561)</name>
    <dbReference type="NCBI Taxonomy" id="1392248"/>
    <lineage>
        <taxon>Eukaryota</taxon>
        <taxon>Fungi</taxon>
        <taxon>Dikarya</taxon>
        <taxon>Ascomycota</taxon>
        <taxon>Pezizomycotina</taxon>
        <taxon>Eurotiomycetes</taxon>
        <taxon>Eurotiomycetidae</taxon>
        <taxon>Eurotiales</taxon>
        <taxon>Aspergillaceae</taxon>
        <taxon>Aspergillus</taxon>
        <taxon>Aspergillus subgen. Circumdati</taxon>
    </lineage>
</organism>
<dbReference type="PANTHER" id="PTHR35870:SF1">
    <property type="entry name" value="PROTEIN, PUTATIVE (AFU_ORTHOLOGUE AFUA_5G03330)-RELATED"/>
    <property type="match status" value="1"/>
</dbReference>
<reference evidence="2" key="1">
    <citation type="submission" date="2016-12" db="EMBL/GenBank/DDBJ databases">
        <title>The genomes of Aspergillus section Nigri reveals drivers in fungal speciation.</title>
        <authorList>
            <consortium name="DOE Joint Genome Institute"/>
            <person name="Vesth T.C."/>
            <person name="Nybo J."/>
            <person name="Theobald S."/>
            <person name="Brandl J."/>
            <person name="Frisvad J.C."/>
            <person name="Nielsen K.F."/>
            <person name="Lyhne E.K."/>
            <person name="Kogle M.E."/>
            <person name="Kuo A."/>
            <person name="Riley R."/>
            <person name="Clum A."/>
            <person name="Nolan M."/>
            <person name="Lipzen A."/>
            <person name="Salamov A."/>
            <person name="Henrissat B."/>
            <person name="Wiebenga A."/>
            <person name="De vries R.P."/>
            <person name="Grigoriev I.V."/>
            <person name="Mortensen U.H."/>
            <person name="Andersen M.R."/>
            <person name="Baker S.E."/>
        </authorList>
    </citation>
    <scope>NUCLEOTIDE SEQUENCE</scope>
    <source>
        <strain evidence="2">IBT 28561</strain>
    </source>
</reference>
<dbReference type="InterPro" id="IPR025337">
    <property type="entry name" value="Questin_oxidase-like"/>
</dbReference>
<evidence type="ECO:0000313" key="3">
    <source>
        <dbReference type="Proteomes" id="UP000234254"/>
    </source>
</evidence>